<evidence type="ECO:0000313" key="1">
    <source>
        <dbReference type="EMBL" id="CAA53139.1"/>
    </source>
</evidence>
<sequence>MVWIKSNQFRRATNPMPKKNTGVRKPTKDWFVSSSKCARTPKNDLKRWFKPRLKNTQSPGMSVNAWPKRVHESLRKSPKVLCTNFLLSKRKLNGSKRKLKRFPLSFFNPKISHQHPFPRRFVRCLIIHSN</sequence>
<dbReference type="AlphaFoldDB" id="Q45958"/>
<name>Q45958_COXBE</name>
<protein>
    <submittedName>
        <fullName evidence="1">Uncharacterized protein</fullName>
    </submittedName>
</protein>
<accession>Q45958</accession>
<keyword evidence="1" id="KW-0614">Plasmid</keyword>
<dbReference type="EMBL" id="X75356">
    <property type="protein sequence ID" value="CAA53139.1"/>
    <property type="molecule type" value="Genomic_DNA"/>
</dbReference>
<reference evidence="1" key="1">
    <citation type="journal article" date="1995" name="Eur. J. Epidemiol.">
        <title>Analysis of the entire nucleotide sequence of the cryptic plasmid QpH1 from Coxiella burnetti.</title>
        <authorList>
            <person name="Thiele D."/>
            <person name="Willems H."/>
            <person name="Haas M."/>
            <person name="Krauss H."/>
        </authorList>
    </citation>
    <scope>NUCLEOTIDE SEQUENCE [LARGE SCALE GENOMIC DNA]</scope>
    <source>
        <strain evidence="1">Nine Mile phase I</strain>
        <plasmid evidence="1">QpH1</plasmid>
    </source>
</reference>
<organism evidence="1">
    <name type="scientific">Coxiella burnetii</name>
    <dbReference type="NCBI Taxonomy" id="777"/>
    <lineage>
        <taxon>Bacteria</taxon>
        <taxon>Pseudomonadati</taxon>
        <taxon>Pseudomonadota</taxon>
        <taxon>Gammaproteobacteria</taxon>
        <taxon>Legionellales</taxon>
        <taxon>Coxiellaceae</taxon>
        <taxon>Coxiella</taxon>
    </lineage>
</organism>
<proteinExistence type="predicted"/>
<geneLocation type="plasmid" evidence="1">
    <name>QpH1</name>
</geneLocation>